<comment type="caution">
    <text evidence="3">The sequence shown here is derived from an EMBL/GenBank/DDBJ whole genome shotgun (WGS) entry which is preliminary data.</text>
</comment>
<proteinExistence type="predicted"/>
<organism evidence="3 4">
    <name type="scientific">Hohenbuehelia grisea</name>
    <dbReference type="NCBI Taxonomy" id="104357"/>
    <lineage>
        <taxon>Eukaryota</taxon>
        <taxon>Fungi</taxon>
        <taxon>Dikarya</taxon>
        <taxon>Basidiomycota</taxon>
        <taxon>Agaricomycotina</taxon>
        <taxon>Agaricomycetes</taxon>
        <taxon>Agaricomycetidae</taxon>
        <taxon>Agaricales</taxon>
        <taxon>Pleurotineae</taxon>
        <taxon>Pleurotaceae</taxon>
        <taxon>Hohenbuehelia</taxon>
    </lineage>
</organism>
<feature type="domain" description="DUF6532" evidence="2">
    <location>
        <begin position="361"/>
        <end position="571"/>
    </location>
</feature>
<evidence type="ECO:0000313" key="3">
    <source>
        <dbReference type="EMBL" id="KAL0951816.1"/>
    </source>
</evidence>
<keyword evidence="4" id="KW-1185">Reference proteome</keyword>
<feature type="compositionally biased region" description="Polar residues" evidence="1">
    <location>
        <begin position="146"/>
        <end position="161"/>
    </location>
</feature>
<gene>
    <name evidence="3" type="ORF">HGRIS_008483</name>
</gene>
<evidence type="ECO:0000256" key="1">
    <source>
        <dbReference type="SAM" id="MobiDB-lite"/>
    </source>
</evidence>
<feature type="compositionally biased region" description="Basic residues" evidence="1">
    <location>
        <begin position="297"/>
        <end position="306"/>
    </location>
</feature>
<feature type="compositionally biased region" description="Polar residues" evidence="1">
    <location>
        <begin position="62"/>
        <end position="82"/>
    </location>
</feature>
<reference evidence="4" key="1">
    <citation type="submission" date="2024-06" db="EMBL/GenBank/DDBJ databases">
        <title>Multi-omics analyses provide insights into the biosynthesis of the anticancer antibiotic pleurotin in Hohenbuehelia grisea.</title>
        <authorList>
            <person name="Weaver J.A."/>
            <person name="Alberti F."/>
        </authorList>
    </citation>
    <scope>NUCLEOTIDE SEQUENCE [LARGE SCALE GENOMIC DNA]</scope>
    <source>
        <strain evidence="4">T-177</strain>
    </source>
</reference>
<feature type="region of interest" description="Disordered" evidence="1">
    <location>
        <begin position="198"/>
        <end position="350"/>
    </location>
</feature>
<evidence type="ECO:0000313" key="4">
    <source>
        <dbReference type="Proteomes" id="UP001556367"/>
    </source>
</evidence>
<dbReference type="Proteomes" id="UP001556367">
    <property type="component" value="Unassembled WGS sequence"/>
</dbReference>
<dbReference type="InterPro" id="IPR045341">
    <property type="entry name" value="DUF6532"/>
</dbReference>
<sequence length="625" mass="69045">MSSRQPADDEHEFSLNQPRPVGRGLRPSGDNGRLDAHRLSLSKNAQKASHAKATRDSMRGLNEQQQRPQHPNTSESIRQSAVHSRPPPLVPSTPGTGAGTAGSPYMTNAGAGLGPHMLSNGPGYVQRPQPLDTTSGLLQHDPRLSTPFSASSQAHPLPNANTFAPFVPQTPVASRPPSHFSGHSHSTMANQLWPVNHSDTFVPQTASPSPLSADFQQANPDMLGGFPESHNGRLAQGGDPEDLYHEDPWNASSREQNPDPNDSTEDQHNELAGDEVQLPANAGLQIVSRTINTSQAPKRRRRKVAEKRHGGPSASTITDENLAPSEVSDDTDGDSPSIKKPRTRSIKQHSASVQNILKASYPRFKRMLSITNPFPKTPEECSLDAGEVIESAEMATAAWDEACEYLGVDIEPNLDLLKPIQDRLAQFRGQLRDRVREQILSNYGLVEPSFIPNPTPERMAEAKLKNREMMLSIKKTFYYLNPLDTSIPDSMYRNSIIQTVLIAHWFAKGRKSHESHFKNMNRLPLVTIALIVTAVSCVLDEWLTGAEVKVKFSYSAYSSVFQKRLDLLKQWETFSATQVPNLTHKLQEDLLRNARATRPDDATNNENEKNTEKEDVFAMFAANQG</sequence>
<feature type="compositionally biased region" description="Polar residues" evidence="1">
    <location>
        <begin position="198"/>
        <end position="219"/>
    </location>
</feature>
<protein>
    <recommendedName>
        <fullName evidence="2">DUF6532 domain-containing protein</fullName>
    </recommendedName>
</protein>
<name>A0ABR3J8E4_9AGAR</name>
<accession>A0ABR3J8E4</accession>
<feature type="region of interest" description="Disordered" evidence="1">
    <location>
        <begin position="594"/>
        <end position="615"/>
    </location>
</feature>
<dbReference type="Pfam" id="PF20149">
    <property type="entry name" value="DUF6532"/>
    <property type="match status" value="1"/>
</dbReference>
<feature type="compositionally biased region" description="Polar residues" evidence="1">
    <location>
        <begin position="250"/>
        <end position="261"/>
    </location>
</feature>
<feature type="region of interest" description="Disordered" evidence="1">
    <location>
        <begin position="1"/>
        <end position="161"/>
    </location>
</feature>
<evidence type="ECO:0000259" key="2">
    <source>
        <dbReference type="Pfam" id="PF20149"/>
    </source>
</evidence>
<feature type="compositionally biased region" description="Polar residues" evidence="1">
    <location>
        <begin position="287"/>
        <end position="296"/>
    </location>
</feature>
<dbReference type="EMBL" id="JASNQZ010000011">
    <property type="protein sequence ID" value="KAL0951816.1"/>
    <property type="molecule type" value="Genomic_DNA"/>
</dbReference>